<evidence type="ECO:0000259" key="18">
    <source>
        <dbReference type="PROSITE" id="PS50013"/>
    </source>
</evidence>
<dbReference type="InterPro" id="IPR023779">
    <property type="entry name" value="Chromodomain_CS"/>
</dbReference>
<dbReference type="InterPro" id="IPR007728">
    <property type="entry name" value="Pre-SET_dom"/>
</dbReference>
<dbReference type="FunFam" id="3.40.50.300:FF:000065">
    <property type="entry name" value="Eukaryotic translation initiation factor 2 subunit gamma"/>
    <property type="match status" value="1"/>
</dbReference>
<dbReference type="InterPro" id="IPR027417">
    <property type="entry name" value="P-loop_NTPase"/>
</dbReference>
<evidence type="ECO:0000256" key="14">
    <source>
        <dbReference type="ARBA" id="ARBA00023242"/>
    </source>
</evidence>
<feature type="compositionally biased region" description="Polar residues" evidence="17">
    <location>
        <begin position="138"/>
        <end position="150"/>
    </location>
</feature>
<feature type="compositionally biased region" description="Polar residues" evidence="17">
    <location>
        <begin position="263"/>
        <end position="296"/>
    </location>
</feature>
<dbReference type="CDD" id="cd03688">
    <property type="entry name" value="eIF2_gamma_II"/>
    <property type="match status" value="1"/>
</dbReference>
<dbReference type="PROSITE" id="PS50013">
    <property type="entry name" value="CHROMO_2"/>
    <property type="match status" value="1"/>
</dbReference>
<dbReference type="Proteomes" id="UP000075882">
    <property type="component" value="Unassembled WGS sequence"/>
</dbReference>
<evidence type="ECO:0000256" key="12">
    <source>
        <dbReference type="ARBA" id="ARBA00022917"/>
    </source>
</evidence>
<evidence type="ECO:0000256" key="10">
    <source>
        <dbReference type="ARBA" id="ARBA00022741"/>
    </source>
</evidence>
<dbReference type="Pfam" id="PF05033">
    <property type="entry name" value="Pre-SET"/>
    <property type="match status" value="1"/>
</dbReference>
<organism evidence="22">
    <name type="scientific">Anopheles coluzzii</name>
    <name type="common">African malaria mosquito</name>
    <dbReference type="NCBI Taxonomy" id="1518534"/>
    <lineage>
        <taxon>Eukaryota</taxon>
        <taxon>Metazoa</taxon>
        <taxon>Ecdysozoa</taxon>
        <taxon>Arthropoda</taxon>
        <taxon>Hexapoda</taxon>
        <taxon>Insecta</taxon>
        <taxon>Pterygota</taxon>
        <taxon>Neoptera</taxon>
        <taxon>Endopterygota</taxon>
        <taxon>Diptera</taxon>
        <taxon>Nematocera</taxon>
        <taxon>Culicoidea</taxon>
        <taxon>Culicidae</taxon>
        <taxon>Anophelinae</taxon>
        <taxon>Anopheles</taxon>
    </lineage>
</organism>
<keyword evidence="6" id="KW-0158">Chromosome</keyword>
<dbReference type="SUPFAM" id="SSF50465">
    <property type="entry name" value="EF-Tu/eEF-1alpha/eIF2-gamma C-terminal domain"/>
    <property type="match status" value="1"/>
</dbReference>
<dbReference type="Pfam" id="PF03144">
    <property type="entry name" value="GTP_EFTU_D2"/>
    <property type="match status" value="1"/>
</dbReference>
<comment type="similarity">
    <text evidence="4">Belongs to the TRAFAC class translation factor GTPase superfamily. Classic translation factor GTPase family. EF-Tu/EF-1A subfamily.</text>
</comment>
<evidence type="ECO:0000256" key="8">
    <source>
        <dbReference type="ARBA" id="ARBA00022603"/>
    </source>
</evidence>
<dbReference type="CDD" id="cd01888">
    <property type="entry name" value="eIF2_gamma"/>
    <property type="match status" value="1"/>
</dbReference>
<keyword evidence="8" id="KW-0489">Methyltransferase</keyword>
<dbReference type="InterPro" id="IPR000953">
    <property type="entry name" value="Chromo/chromo_shadow_dom"/>
</dbReference>
<dbReference type="SUPFAM" id="SSF52540">
    <property type="entry name" value="P-loop containing nucleoside triphosphate hydrolases"/>
    <property type="match status" value="2"/>
</dbReference>
<evidence type="ECO:0000256" key="11">
    <source>
        <dbReference type="ARBA" id="ARBA00022801"/>
    </source>
</evidence>
<dbReference type="VEuPathDB" id="VectorBase:ACON2_036699"/>
<dbReference type="SUPFAM" id="SSF50447">
    <property type="entry name" value="Translation proteins"/>
    <property type="match status" value="1"/>
</dbReference>
<evidence type="ECO:0000256" key="9">
    <source>
        <dbReference type="ARBA" id="ARBA00022691"/>
    </source>
</evidence>
<dbReference type="FunFam" id="3.40.50.300:FF:002336">
    <property type="entry name" value="Histone-lysine N-methyltransferase Su(var)3-9"/>
    <property type="match status" value="1"/>
</dbReference>
<dbReference type="SMART" id="SM00317">
    <property type="entry name" value="SET"/>
    <property type="match status" value="1"/>
</dbReference>
<evidence type="ECO:0000313" key="22">
    <source>
        <dbReference type="EnsemblMetazoa" id="ACOM028644-PA.1"/>
    </source>
</evidence>
<dbReference type="EnsemblMetazoa" id="ACOM028644-RA">
    <property type="protein sequence ID" value="ACOM028644-PA.1"/>
    <property type="gene ID" value="ACOM028644"/>
</dbReference>
<keyword evidence="15" id="KW-0137">Centromere</keyword>
<feature type="compositionally biased region" description="Low complexity" evidence="17">
    <location>
        <begin position="313"/>
        <end position="329"/>
    </location>
</feature>
<feature type="compositionally biased region" description="Polar residues" evidence="17">
    <location>
        <begin position="369"/>
        <end position="378"/>
    </location>
</feature>
<dbReference type="GO" id="GO:0032259">
    <property type="term" value="P:methylation"/>
    <property type="evidence" value="ECO:0007669"/>
    <property type="project" value="UniProtKB-KW"/>
</dbReference>
<dbReference type="SUPFAM" id="SSF82199">
    <property type="entry name" value="SET domain"/>
    <property type="match status" value="1"/>
</dbReference>
<dbReference type="GO" id="GO:0008170">
    <property type="term" value="F:N-methyltransferase activity"/>
    <property type="evidence" value="ECO:0007669"/>
    <property type="project" value="UniProtKB-ARBA"/>
</dbReference>
<name>A0A8W7PAW1_ANOCL</name>
<dbReference type="GO" id="GO:0005634">
    <property type="term" value="C:nucleus"/>
    <property type="evidence" value="ECO:0007669"/>
    <property type="project" value="UniProtKB-SubCell"/>
</dbReference>
<dbReference type="CDD" id="cd00024">
    <property type="entry name" value="CD_CSD"/>
    <property type="match status" value="1"/>
</dbReference>
<evidence type="ECO:0000256" key="6">
    <source>
        <dbReference type="ARBA" id="ARBA00022454"/>
    </source>
</evidence>
<evidence type="ECO:0000256" key="13">
    <source>
        <dbReference type="ARBA" id="ARBA00023134"/>
    </source>
</evidence>
<dbReference type="PROSITE" id="PS50280">
    <property type="entry name" value="SET"/>
    <property type="match status" value="1"/>
</dbReference>
<evidence type="ECO:0000259" key="19">
    <source>
        <dbReference type="PROSITE" id="PS50280"/>
    </source>
</evidence>
<evidence type="ECO:0000256" key="15">
    <source>
        <dbReference type="ARBA" id="ARBA00023328"/>
    </source>
</evidence>
<dbReference type="EC" id="3.6.5.3" evidence="5"/>
<evidence type="ECO:0000256" key="2">
    <source>
        <dbReference type="ARBA" id="ARBA00004496"/>
    </source>
</evidence>
<dbReference type="FunFam" id="2.40.30.10:FF:000009">
    <property type="entry name" value="Eukaryotic translation initiation factor 2 subunit gamma"/>
    <property type="match status" value="1"/>
</dbReference>
<feature type="region of interest" description="Disordered" evidence="17">
    <location>
        <begin position="1"/>
        <end position="23"/>
    </location>
</feature>
<keyword evidence="13" id="KW-0342">GTP-binding</keyword>
<dbReference type="AlphaFoldDB" id="A0A8W7PAW1"/>
<dbReference type="GO" id="GO:0008757">
    <property type="term" value="F:S-adenosylmethionine-dependent methyltransferase activity"/>
    <property type="evidence" value="ECO:0007669"/>
    <property type="project" value="UniProtKB-ARBA"/>
</dbReference>
<dbReference type="Gene3D" id="2.40.30.10">
    <property type="entry name" value="Translation factors"/>
    <property type="match status" value="2"/>
</dbReference>
<dbReference type="Gene3D" id="3.40.50.300">
    <property type="entry name" value="P-loop containing nucleotide triphosphate hydrolases"/>
    <property type="match status" value="2"/>
</dbReference>
<dbReference type="SUPFAM" id="SSF54160">
    <property type="entry name" value="Chromo domain-like"/>
    <property type="match status" value="1"/>
</dbReference>
<keyword evidence="14" id="KW-0539">Nucleus</keyword>
<feature type="domain" description="Pre-SET" evidence="20">
    <location>
        <begin position="598"/>
        <end position="657"/>
    </location>
</feature>
<evidence type="ECO:0000256" key="5">
    <source>
        <dbReference type="ARBA" id="ARBA00011986"/>
    </source>
</evidence>
<dbReference type="GO" id="GO:0000049">
    <property type="term" value="F:tRNA binding"/>
    <property type="evidence" value="ECO:0007669"/>
    <property type="project" value="InterPro"/>
</dbReference>
<dbReference type="InterPro" id="IPR001214">
    <property type="entry name" value="SET_dom"/>
</dbReference>
<evidence type="ECO:0000256" key="16">
    <source>
        <dbReference type="ARBA" id="ARBA00048107"/>
    </source>
</evidence>
<dbReference type="FunFam" id="2.40.30.10:FF:000011">
    <property type="entry name" value="Eukaryotic translation initiation factor 2 subunit gamma"/>
    <property type="match status" value="1"/>
</dbReference>
<dbReference type="GO" id="GO:0000775">
    <property type="term" value="C:chromosome, centromeric region"/>
    <property type="evidence" value="ECO:0007669"/>
    <property type="project" value="UniProtKB-SubCell"/>
</dbReference>
<dbReference type="InterPro" id="IPR044128">
    <property type="entry name" value="eIF2g_GTP-bd"/>
</dbReference>
<keyword evidence="7" id="KW-0396">Initiation factor</keyword>
<sequence length="1236" mass="136197">MSSGDQQMSTATTGQPHLQQQDLSKLDITKLTPLSPEVISRQATINIGTIGHVAHGKSTVVKAISGVQTVRFKNELERNITIKLENLSKSFIETLQSDAKAMEAYLHKMHEQYKSPYNHGTSHSNKHTPSRKRKLSPNGLQTSPTNNGETQRMKQAKIMDFFHMSPPERITQPSLHASRERARRKSCPAAQGNFSGTHIPKPNGFPKRMSCSIDKVKKEVDEREDGSRWDVPTDTRLATINQEQADLSSTPDKQNIKVECSDETPNAMSSSSQVENGTETPKTTASVKVENGTDTPVTPVARDNSNGLLKVMSAAKPSPKTSTPKTTASIKVENGTVTPATPVSRDSSKGLLNVKLAAKPSPKTPATGERNSSLSAGKSTPKRKSTGGGSNSKQIKKSATTSKEYTVENIEDIQLVGNSPFFLVKWLGYTSKDNTWEPLNNVNSCAMLDSFLSAQMSLLEEWVEPLQEKIRSSPEYLESLERQGSKTYQEILLEHKEYDWDQLRADLIIMAKLWMNRGRNKLIWERITRLMCRELSYAKRCEQLEELRRFEKHINDHEPTLRVVVENEHDLDAPPNNFTYLQGNIPAEGISIPNDPPVGCECNPCTGRSTCCGKLSEGRFAYSVKKRLLLQPGAPIFECNKKCSCGPDCLNRVVQNGGKCNLTLFKTPNGRGWGVRTNTVIYEGQYISEYCGEVISYDEAEKRGREYDAVGRTYLFDLDFNGTDNPYTLDAARYGNVTRFFNHSCDPNCGIWSVWIDCLDPYLPRLAFFAQRRIEIGEELTFNYHAQVSPNNVSINGGSGGGGPPMDGDSSTGGVVEEKPAENGDKATTANGSVRNTKGVTECLCGSYANAKIYKCDNPKCLRPTCFTSGGSSKDDSFPCYRPACTGRFQLVRHVSFVDCPGHDILMATMLNGAAVMDAALLLIAGNESCPQPQTSEHLAAIEIMKLKHIIILQNKIDLVKDSQAKEQYDQIVKFVQGTVAEGAPIIPISAQLKYNIEVLCEYITKKIPIPPRNFIDAPRLIVIRSFDVNKPGCEVNDLKGGVAGGSILRGVLKVGQEIEVRPGLVSKDAEGRLTCKPIFSKIVSLYTEQNELQFAVPGGLIGVGTKIEPTLCRADRLVGQVLGAVGALPNIFIELEVSYYLLKRLLGVRTEGDKKGAKVQKLVRHEMLLVNIGSLSTGGRVVATRADLAKIALTNPVCTEKNEKIALSRRVENHWRLIGWGQIRGGTVIEPLKEN</sequence>
<feature type="region of interest" description="Disordered" evidence="17">
    <location>
        <begin position="168"/>
        <end position="208"/>
    </location>
</feature>
<accession>A0A8W7PAW1</accession>
<evidence type="ECO:0000259" key="20">
    <source>
        <dbReference type="PROSITE" id="PS50867"/>
    </source>
</evidence>
<feature type="compositionally biased region" description="Polar residues" evidence="17">
    <location>
        <begin position="391"/>
        <end position="401"/>
    </location>
</feature>
<evidence type="ECO:0000256" key="4">
    <source>
        <dbReference type="ARBA" id="ARBA00007249"/>
    </source>
</evidence>
<dbReference type="GO" id="GO:0005829">
    <property type="term" value="C:cytosol"/>
    <property type="evidence" value="ECO:0007669"/>
    <property type="project" value="TreeGrafter"/>
</dbReference>
<dbReference type="CDD" id="cd15490">
    <property type="entry name" value="eIF2_gamma_III"/>
    <property type="match status" value="1"/>
</dbReference>
<feature type="domain" description="SET" evidence="19">
    <location>
        <begin position="660"/>
        <end position="785"/>
    </location>
</feature>
<dbReference type="InterPro" id="IPR009000">
    <property type="entry name" value="Transl_B-barrel_sf"/>
</dbReference>
<dbReference type="PROSITE" id="PS00598">
    <property type="entry name" value="CHROMO_1"/>
    <property type="match status" value="1"/>
</dbReference>
<comment type="catalytic activity">
    <reaction evidence="16">
        <text>GTP + H2O = GDP + phosphate + H(+)</text>
        <dbReference type="Rhea" id="RHEA:19669"/>
        <dbReference type="ChEBI" id="CHEBI:15377"/>
        <dbReference type="ChEBI" id="CHEBI:15378"/>
        <dbReference type="ChEBI" id="CHEBI:37565"/>
        <dbReference type="ChEBI" id="CHEBI:43474"/>
        <dbReference type="ChEBI" id="CHEBI:58189"/>
        <dbReference type="EC" id="3.6.5.3"/>
    </reaction>
</comment>
<dbReference type="InterPro" id="IPR050543">
    <property type="entry name" value="eIF2G"/>
</dbReference>
<feature type="region of interest" description="Disordered" evidence="17">
    <location>
        <begin position="114"/>
        <end position="152"/>
    </location>
</feature>
<dbReference type="InterPro" id="IPR004161">
    <property type="entry name" value="EFTu-like_2"/>
</dbReference>
<dbReference type="SMART" id="SM00468">
    <property type="entry name" value="PreSET"/>
    <property type="match status" value="1"/>
</dbReference>
<keyword evidence="9" id="KW-0949">S-adenosyl-L-methionine</keyword>
<dbReference type="Pfam" id="PF00009">
    <property type="entry name" value="GTP_EFTU"/>
    <property type="match status" value="1"/>
</dbReference>
<dbReference type="GO" id="GO:0005525">
    <property type="term" value="F:GTP binding"/>
    <property type="evidence" value="ECO:0007669"/>
    <property type="project" value="UniProtKB-KW"/>
</dbReference>
<dbReference type="InterPro" id="IPR009001">
    <property type="entry name" value="Transl_elong_EF1A/Init_IF2_C"/>
</dbReference>
<evidence type="ECO:0000259" key="21">
    <source>
        <dbReference type="PROSITE" id="PS51722"/>
    </source>
</evidence>
<dbReference type="GO" id="GO:0042054">
    <property type="term" value="F:histone methyltransferase activity"/>
    <property type="evidence" value="ECO:0007669"/>
    <property type="project" value="InterPro"/>
</dbReference>
<dbReference type="PROSITE" id="PS51722">
    <property type="entry name" value="G_TR_2"/>
    <property type="match status" value="1"/>
</dbReference>
<dbReference type="InterPro" id="IPR044127">
    <property type="entry name" value="eIF2g_dom_2"/>
</dbReference>
<protein>
    <recommendedName>
        <fullName evidence="5">protein-synthesizing GTPase</fullName>
        <ecNumber evidence="5">3.6.5.3</ecNumber>
    </recommendedName>
</protein>
<dbReference type="SMART" id="SM00298">
    <property type="entry name" value="CHROMO"/>
    <property type="match status" value="1"/>
</dbReference>
<dbReference type="CDD" id="cd10542">
    <property type="entry name" value="SET_SUV39H"/>
    <property type="match status" value="1"/>
</dbReference>
<keyword evidence="11" id="KW-0378">Hydrolase</keyword>
<evidence type="ECO:0000256" key="17">
    <source>
        <dbReference type="SAM" id="MobiDB-lite"/>
    </source>
</evidence>
<dbReference type="InterPro" id="IPR016197">
    <property type="entry name" value="Chromo-like_dom_sf"/>
</dbReference>
<dbReference type="InterPro" id="IPR023780">
    <property type="entry name" value="Chromo_domain"/>
</dbReference>
<keyword evidence="8" id="KW-0808">Transferase</keyword>
<dbReference type="Pfam" id="PF09173">
    <property type="entry name" value="eIF2_C"/>
    <property type="match status" value="1"/>
</dbReference>
<dbReference type="GO" id="GO:0005850">
    <property type="term" value="C:eukaryotic translation initiation factor 2 complex"/>
    <property type="evidence" value="ECO:0007669"/>
    <property type="project" value="TreeGrafter"/>
</dbReference>
<dbReference type="InterPro" id="IPR046341">
    <property type="entry name" value="SET_dom_sf"/>
</dbReference>
<keyword evidence="10" id="KW-0547">Nucleotide-binding</keyword>
<feature type="region of interest" description="Disordered" evidence="17">
    <location>
        <begin position="793"/>
        <end position="833"/>
    </location>
</feature>
<feature type="compositionally biased region" description="Basic residues" evidence="17">
    <location>
        <begin position="124"/>
        <end position="135"/>
    </location>
</feature>
<evidence type="ECO:0000256" key="1">
    <source>
        <dbReference type="ARBA" id="ARBA00004123"/>
    </source>
</evidence>
<comment type="subcellular location">
    <subcellularLocation>
        <location evidence="3">Chromosome</location>
        <location evidence="3">Centromere</location>
    </subcellularLocation>
    <subcellularLocation>
        <location evidence="2">Cytoplasm</location>
    </subcellularLocation>
    <subcellularLocation>
        <location evidence="1">Nucleus</location>
    </subcellularLocation>
</comment>
<feature type="domain" description="Tr-type G" evidence="21">
    <location>
        <begin position="893"/>
        <end position="1013"/>
    </location>
</feature>
<dbReference type="GO" id="GO:0001731">
    <property type="term" value="P:formation of translation preinitiation complex"/>
    <property type="evidence" value="ECO:0007669"/>
    <property type="project" value="TreeGrafter"/>
</dbReference>
<dbReference type="GO" id="GO:0003743">
    <property type="term" value="F:translation initiation factor activity"/>
    <property type="evidence" value="ECO:0007669"/>
    <property type="project" value="UniProtKB-KW"/>
</dbReference>
<dbReference type="Pfam" id="PF00856">
    <property type="entry name" value="SET"/>
    <property type="match status" value="1"/>
</dbReference>
<dbReference type="PROSITE" id="PS50867">
    <property type="entry name" value="PRE_SET"/>
    <property type="match status" value="1"/>
</dbReference>
<dbReference type="Gene3D" id="2.170.270.10">
    <property type="entry name" value="SET domain"/>
    <property type="match status" value="1"/>
</dbReference>
<feature type="compositionally biased region" description="Basic and acidic residues" evidence="17">
    <location>
        <begin position="816"/>
        <end position="825"/>
    </location>
</feature>
<dbReference type="Gene3D" id="2.40.50.40">
    <property type="match status" value="1"/>
</dbReference>
<reference evidence="22" key="1">
    <citation type="submission" date="2022-08" db="UniProtKB">
        <authorList>
            <consortium name="EnsemblMetazoa"/>
        </authorList>
    </citation>
    <scope>IDENTIFICATION</scope>
</reference>
<dbReference type="PANTHER" id="PTHR42854:SF3">
    <property type="entry name" value="EUKARYOTIC TRANSLATION INITIATION FACTOR 2 SUBUNIT 3-RELATED"/>
    <property type="match status" value="1"/>
</dbReference>
<feature type="region of interest" description="Disordered" evidence="17">
    <location>
        <begin position="262"/>
        <end position="401"/>
    </location>
</feature>
<evidence type="ECO:0000256" key="3">
    <source>
        <dbReference type="ARBA" id="ARBA00004584"/>
    </source>
</evidence>
<dbReference type="PANTHER" id="PTHR42854">
    <property type="entry name" value="EUKARYOTIC TRANSLATION INITIATION FACTOR 2 SUBUNIT 3 FAMILY MEMBER"/>
    <property type="match status" value="1"/>
</dbReference>
<feature type="compositionally biased region" description="Polar residues" evidence="17">
    <location>
        <begin position="335"/>
        <end position="345"/>
    </location>
</feature>
<dbReference type="GO" id="GO:0008270">
    <property type="term" value="F:zinc ion binding"/>
    <property type="evidence" value="ECO:0007669"/>
    <property type="project" value="InterPro"/>
</dbReference>
<proteinExistence type="inferred from homology"/>
<dbReference type="Pfam" id="PF00385">
    <property type="entry name" value="Chromo"/>
    <property type="match status" value="1"/>
</dbReference>
<dbReference type="InterPro" id="IPR000795">
    <property type="entry name" value="T_Tr_GTP-bd_dom"/>
</dbReference>
<keyword evidence="12" id="KW-0648">Protein biosynthesis</keyword>
<feature type="domain" description="Chromo" evidence="18">
    <location>
        <begin position="405"/>
        <end position="451"/>
    </location>
</feature>
<dbReference type="GO" id="GO:0003924">
    <property type="term" value="F:GTPase activity"/>
    <property type="evidence" value="ECO:0007669"/>
    <property type="project" value="InterPro"/>
</dbReference>
<dbReference type="NCBIfam" id="NF003077">
    <property type="entry name" value="PRK04000.1"/>
    <property type="match status" value="1"/>
</dbReference>
<evidence type="ECO:0000256" key="7">
    <source>
        <dbReference type="ARBA" id="ARBA00022540"/>
    </source>
</evidence>
<dbReference type="InterPro" id="IPR015256">
    <property type="entry name" value="eIF2g_C"/>
</dbReference>